<comment type="caution">
    <text evidence="2">The sequence shown here is derived from an EMBL/GenBank/DDBJ whole genome shotgun (WGS) entry which is preliminary data.</text>
</comment>
<reference evidence="2 3" key="1">
    <citation type="submission" date="2023-01" db="EMBL/GenBank/DDBJ databases">
        <authorList>
            <person name="Whitehead M."/>
        </authorList>
    </citation>
    <scope>NUCLEOTIDE SEQUENCE [LARGE SCALE GENOMIC DNA]</scope>
</reference>
<sequence>MYIIAHFYKEDSVEVVPSTWFKNNESAWPIKSSNIKKFVTQRTIPNKFDFNFYPARQLGHKFASYEEAKSKLSTAEFKSDLSTADDERHTRQIRANKRACSNSSSPEIVKNSRNRGLKSPPPVFCMTISY</sequence>
<accession>A0AAV0WG88</accession>
<dbReference type="AlphaFoldDB" id="A0AAV0WG88"/>
<protein>
    <submittedName>
        <fullName evidence="2">Uncharacterized protein</fullName>
    </submittedName>
</protein>
<dbReference type="EMBL" id="CARXXK010000002">
    <property type="protein sequence ID" value="CAI6354771.1"/>
    <property type="molecule type" value="Genomic_DNA"/>
</dbReference>
<dbReference type="Proteomes" id="UP001160148">
    <property type="component" value="Unassembled WGS sequence"/>
</dbReference>
<gene>
    <name evidence="2" type="ORF">MEUPH1_LOCUS10720</name>
</gene>
<feature type="region of interest" description="Disordered" evidence="1">
    <location>
        <begin position="80"/>
        <end position="116"/>
    </location>
</feature>
<evidence type="ECO:0000313" key="3">
    <source>
        <dbReference type="Proteomes" id="UP001160148"/>
    </source>
</evidence>
<organism evidence="2 3">
    <name type="scientific">Macrosiphum euphorbiae</name>
    <name type="common">potato aphid</name>
    <dbReference type="NCBI Taxonomy" id="13131"/>
    <lineage>
        <taxon>Eukaryota</taxon>
        <taxon>Metazoa</taxon>
        <taxon>Ecdysozoa</taxon>
        <taxon>Arthropoda</taxon>
        <taxon>Hexapoda</taxon>
        <taxon>Insecta</taxon>
        <taxon>Pterygota</taxon>
        <taxon>Neoptera</taxon>
        <taxon>Paraneoptera</taxon>
        <taxon>Hemiptera</taxon>
        <taxon>Sternorrhyncha</taxon>
        <taxon>Aphidomorpha</taxon>
        <taxon>Aphidoidea</taxon>
        <taxon>Aphididae</taxon>
        <taxon>Macrosiphini</taxon>
        <taxon>Macrosiphum</taxon>
    </lineage>
</organism>
<evidence type="ECO:0000256" key="1">
    <source>
        <dbReference type="SAM" id="MobiDB-lite"/>
    </source>
</evidence>
<evidence type="ECO:0000313" key="2">
    <source>
        <dbReference type="EMBL" id="CAI6354771.1"/>
    </source>
</evidence>
<proteinExistence type="predicted"/>
<name>A0AAV0WG88_9HEMI</name>
<keyword evidence="3" id="KW-1185">Reference proteome</keyword>